<evidence type="ECO:0000313" key="4">
    <source>
        <dbReference type="Proteomes" id="UP000013042"/>
    </source>
</evidence>
<gene>
    <name evidence="3" type="ORF">C665_05248</name>
</gene>
<dbReference type="InterPro" id="IPR023393">
    <property type="entry name" value="START-like_dom_sf"/>
</dbReference>
<dbReference type="CDD" id="cd07813">
    <property type="entry name" value="COQ10p_like"/>
    <property type="match status" value="1"/>
</dbReference>
<dbReference type="GO" id="GO:0048039">
    <property type="term" value="F:ubiquinone binding"/>
    <property type="evidence" value="ECO:0007669"/>
    <property type="project" value="InterPro"/>
</dbReference>
<comment type="similarity">
    <text evidence="1">Belongs to the ribosome association toxin RatA family.</text>
</comment>
<dbReference type="GO" id="GO:0045333">
    <property type="term" value="P:cellular respiration"/>
    <property type="evidence" value="ECO:0007669"/>
    <property type="project" value="InterPro"/>
</dbReference>
<evidence type="ECO:0000259" key="2">
    <source>
        <dbReference type="Pfam" id="PF03364"/>
    </source>
</evidence>
<comment type="caution">
    <text evidence="3">The sequence shown here is derived from an EMBL/GenBank/DDBJ whole genome shotgun (WGS) entry which is preliminary data.</text>
</comment>
<dbReference type="EMBL" id="AMXD01000019">
    <property type="protein sequence ID" value="ENO87316.1"/>
    <property type="molecule type" value="Genomic_DNA"/>
</dbReference>
<accession>N6XZP4</accession>
<feature type="domain" description="Coenzyme Q-binding protein COQ10 START" evidence="2">
    <location>
        <begin position="19"/>
        <end position="143"/>
    </location>
</feature>
<name>N6XZP4_THASP</name>
<dbReference type="Proteomes" id="UP000013042">
    <property type="component" value="Unassembled WGS sequence"/>
</dbReference>
<dbReference type="Gene3D" id="3.30.530.20">
    <property type="match status" value="1"/>
</dbReference>
<dbReference type="Pfam" id="PF03364">
    <property type="entry name" value="Polyketide_cyc"/>
    <property type="match status" value="1"/>
</dbReference>
<protein>
    <submittedName>
        <fullName evidence="3">Cyclase/dehydrase</fullName>
    </submittedName>
</protein>
<reference evidence="3 4" key="1">
    <citation type="submission" date="2012-09" db="EMBL/GenBank/DDBJ databases">
        <title>Draft Genome Sequences of 6 Strains from Genus Thauera.</title>
        <authorList>
            <person name="Liu B."/>
            <person name="Shapleigh J.P."/>
            <person name="Frostegard A.H."/>
        </authorList>
    </citation>
    <scope>NUCLEOTIDE SEQUENCE [LARGE SCALE GENOMIC DNA]</scope>
    <source>
        <strain evidence="3 4">S2</strain>
    </source>
</reference>
<organism evidence="3 4">
    <name type="scientific">Thauera aminoaromatica S2</name>
    <dbReference type="NCBI Taxonomy" id="1234381"/>
    <lineage>
        <taxon>Bacteria</taxon>
        <taxon>Pseudomonadati</taxon>
        <taxon>Pseudomonadota</taxon>
        <taxon>Betaproteobacteria</taxon>
        <taxon>Rhodocyclales</taxon>
        <taxon>Zoogloeaceae</taxon>
        <taxon>Thauera</taxon>
    </lineage>
</organism>
<proteinExistence type="inferred from homology"/>
<sequence>MVVAPTNLPMAEVNKLVLIEFTPAQMFELVDRCEEYPLFLPWCGGVDLIGRTETITAATLHINYHGIKAHFSTENAKRYPQEMKLRLTDGPFTHLDGHWRFTALGETACKVEFQLRYQFASKLLEKVLGPVFNHIANTFVDSFVKRAGQVYRAGQGSAA</sequence>
<dbReference type="PANTHER" id="PTHR12901:SF10">
    <property type="entry name" value="COENZYME Q-BINDING PROTEIN COQ10, MITOCHONDRIAL"/>
    <property type="match status" value="1"/>
</dbReference>
<dbReference type="PANTHER" id="PTHR12901">
    <property type="entry name" value="SPERM PROTEIN HOMOLOG"/>
    <property type="match status" value="1"/>
</dbReference>
<dbReference type="AlphaFoldDB" id="N6XZP4"/>
<dbReference type="InterPro" id="IPR005031">
    <property type="entry name" value="COQ10_START"/>
</dbReference>
<dbReference type="InterPro" id="IPR044996">
    <property type="entry name" value="COQ10-like"/>
</dbReference>
<evidence type="ECO:0000313" key="3">
    <source>
        <dbReference type="EMBL" id="ENO87316.1"/>
    </source>
</evidence>
<dbReference type="SUPFAM" id="SSF55961">
    <property type="entry name" value="Bet v1-like"/>
    <property type="match status" value="1"/>
</dbReference>
<evidence type="ECO:0000256" key="1">
    <source>
        <dbReference type="ARBA" id="ARBA00008918"/>
    </source>
</evidence>